<comment type="caution">
    <text evidence="1">The sequence shown here is derived from an EMBL/GenBank/DDBJ whole genome shotgun (WGS) entry which is preliminary data.</text>
</comment>
<dbReference type="Proteomes" id="UP000288805">
    <property type="component" value="Unassembled WGS sequence"/>
</dbReference>
<proteinExistence type="predicted"/>
<gene>
    <name evidence="1" type="ORF">CK203_117760</name>
</gene>
<dbReference type="AlphaFoldDB" id="A0A438CQH3"/>
<protein>
    <submittedName>
        <fullName evidence="1">Uncharacterized protein</fullName>
    </submittedName>
</protein>
<organism evidence="1 2">
    <name type="scientific">Vitis vinifera</name>
    <name type="common">Grape</name>
    <dbReference type="NCBI Taxonomy" id="29760"/>
    <lineage>
        <taxon>Eukaryota</taxon>
        <taxon>Viridiplantae</taxon>
        <taxon>Streptophyta</taxon>
        <taxon>Embryophyta</taxon>
        <taxon>Tracheophyta</taxon>
        <taxon>Spermatophyta</taxon>
        <taxon>Magnoliopsida</taxon>
        <taxon>eudicotyledons</taxon>
        <taxon>Gunneridae</taxon>
        <taxon>Pentapetalae</taxon>
        <taxon>rosids</taxon>
        <taxon>Vitales</taxon>
        <taxon>Vitaceae</taxon>
        <taxon>Viteae</taxon>
        <taxon>Vitis</taxon>
    </lineage>
</organism>
<dbReference type="EMBL" id="QGNW01002090">
    <property type="protein sequence ID" value="RVW25438.1"/>
    <property type="molecule type" value="Genomic_DNA"/>
</dbReference>
<reference evidence="1 2" key="1">
    <citation type="journal article" date="2018" name="PLoS Genet.">
        <title>Population sequencing reveals clonal diversity and ancestral inbreeding in the grapevine cultivar Chardonnay.</title>
        <authorList>
            <person name="Roach M.J."/>
            <person name="Johnson D.L."/>
            <person name="Bohlmann J."/>
            <person name="van Vuuren H.J."/>
            <person name="Jones S.J."/>
            <person name="Pretorius I.S."/>
            <person name="Schmidt S.A."/>
            <person name="Borneman A.R."/>
        </authorList>
    </citation>
    <scope>NUCLEOTIDE SEQUENCE [LARGE SCALE GENOMIC DNA]</scope>
    <source>
        <strain evidence="2">cv. Chardonnay</strain>
        <tissue evidence="1">Leaf</tissue>
    </source>
</reference>
<evidence type="ECO:0000313" key="2">
    <source>
        <dbReference type="Proteomes" id="UP000288805"/>
    </source>
</evidence>
<accession>A0A438CQH3</accession>
<sequence>MNIVRGGTNILRKDTMDKGKGKEFIIDLNDEDFDYQYDSNVKTESDEEAILVSEKILNGLTLEDIWKMEFSSIKEA</sequence>
<evidence type="ECO:0000313" key="1">
    <source>
        <dbReference type="EMBL" id="RVW25438.1"/>
    </source>
</evidence>
<name>A0A438CQH3_VITVI</name>